<dbReference type="PANTHER" id="PTHR43520:SF8">
    <property type="entry name" value="P-TYPE CU(+) TRANSPORTER"/>
    <property type="match status" value="1"/>
</dbReference>
<reference evidence="20 21" key="1">
    <citation type="submission" date="2017-06" db="EMBL/GenBank/DDBJ databases">
        <authorList>
            <person name="Kim H.J."/>
            <person name="Triplett B.A."/>
        </authorList>
    </citation>
    <scope>NUCLEOTIDE SEQUENCE [LARGE SCALE GENOMIC DNA]</scope>
    <source>
        <strain evidence="20 21">DSM 8800</strain>
    </source>
</reference>
<sequence length="905" mass="94948">MRTRRAHLEIGGMSCSTCSGTVAEAVEDLAGVEEASISFATDEGTITYDHERVDLATIYEAIEEAGFEPVSETATVGIIGMSCSSCAASVSDAVGDVPGVIRVSVNAATDEARVAYNPVDASRVEIDAAIREAGFEPASAGGSGDESVDGDGRTNEGDTDGDAVSRSDAGTNVRETAVERELARQRRLVIGGGILTIPFWYMMGAMFGLYSMPHQVFGVDFGWIEFVFASILMGTLGKEFIAGAWRAWSKTRTANMDTLVAIGTSAGYLFSTAVLVGPLLGVPLVGDLYFEAVAFILWFITVGNWLEVRSKARASDALRKLLRMSPDQATLVDEDGTERTVPVENVVVGDRLKVRPGEKIPTDGIVIEGDSAVDESMLTGESVPVEKGVGDEVVGSTVNENGVLLVEATRVGADTAIQQIVDRVKEAQSRQPDIQRLVDKVSGIFVPVVIANAAFWALIWALFPEQLAAFVAWLPLWTPVGGGPVAGGVSLLEFSMVVFASAVLIACPCALGLATPAATMVGSTIAATNGVLFKGADILERVRDVDVVVFDKTGTLTHGEMRLTDVVPFEDGEPVESEFAGSAAPDGGTAVAGGTVDSTDEADPAARLLRAAATAESGSEHPLGRAIVEGARDRGLTVEDASDFENVPGHGVQASTPLGEVLVGNRKLLRDHGVDPAPAEATMERLESNGRTAMLVACDGDLLGVVATADTVRESARETVAALRERGLAVSMLTGDNERTARAVAEEVGIDPENVRAGVLPGDKADAIEAIQADGGRAVMVGDGVNDAPALTTAHVGIAIGSGTDVAIESADVTLMRDDPRDVLKALRISEATISKVRQNLFWAFAYNTTLIPTASLGLLNPALAGFAMAGSSVSVMSNSLAFSRWDPKTDYHLLITRPFYRLFG</sequence>
<evidence type="ECO:0000259" key="19">
    <source>
        <dbReference type="PROSITE" id="PS50846"/>
    </source>
</evidence>
<dbReference type="AlphaFoldDB" id="A0A238UPC0"/>
<dbReference type="PROSITE" id="PS01047">
    <property type="entry name" value="HMA_1"/>
    <property type="match status" value="1"/>
</dbReference>
<keyword evidence="12" id="KW-1278">Translocase</keyword>
<evidence type="ECO:0000256" key="3">
    <source>
        <dbReference type="ARBA" id="ARBA00022448"/>
    </source>
</evidence>
<dbReference type="PANTHER" id="PTHR43520">
    <property type="entry name" value="ATP7, ISOFORM B"/>
    <property type="match status" value="1"/>
</dbReference>
<dbReference type="GO" id="GO:0005886">
    <property type="term" value="C:plasma membrane"/>
    <property type="evidence" value="ECO:0007669"/>
    <property type="project" value="UniProtKB-SubCell"/>
</dbReference>
<feature type="transmembrane region" description="Helical" evidence="18">
    <location>
        <begin position="288"/>
        <end position="306"/>
    </location>
</feature>
<name>A0A238UPC0_HALVU</name>
<dbReference type="InterPro" id="IPR059000">
    <property type="entry name" value="ATPase_P-type_domA"/>
</dbReference>
<comment type="subcellular location">
    <subcellularLocation>
        <location evidence="1">Cell membrane</location>
        <topology evidence="1">Multi-pass membrane protein</topology>
    </subcellularLocation>
</comment>
<dbReference type="GO" id="GO:0016887">
    <property type="term" value="F:ATP hydrolysis activity"/>
    <property type="evidence" value="ECO:0007669"/>
    <property type="project" value="InterPro"/>
</dbReference>
<keyword evidence="16 18" id="KW-0472">Membrane</keyword>
<keyword evidence="6" id="KW-0479">Metal-binding</keyword>
<dbReference type="InterPro" id="IPR023214">
    <property type="entry name" value="HAD_sf"/>
</dbReference>
<dbReference type="InterPro" id="IPR044492">
    <property type="entry name" value="P_typ_ATPase_HD_dom"/>
</dbReference>
<keyword evidence="4" id="KW-1003">Cell membrane</keyword>
<dbReference type="PROSITE" id="PS50846">
    <property type="entry name" value="HMA_2"/>
    <property type="match status" value="2"/>
</dbReference>
<accession>A0A238UPC0</accession>
<protein>
    <submittedName>
        <fullName evidence="20">Cu+-exporting ATPase</fullName>
    </submittedName>
</protein>
<dbReference type="SFLD" id="SFLDF00027">
    <property type="entry name" value="p-type_atpase"/>
    <property type="match status" value="1"/>
</dbReference>
<evidence type="ECO:0000256" key="2">
    <source>
        <dbReference type="ARBA" id="ARBA00006024"/>
    </source>
</evidence>
<keyword evidence="8" id="KW-0547">Nucleotide-binding</keyword>
<evidence type="ECO:0000256" key="9">
    <source>
        <dbReference type="ARBA" id="ARBA00022796"/>
    </source>
</evidence>
<dbReference type="CDD" id="cd00371">
    <property type="entry name" value="HMA"/>
    <property type="match status" value="1"/>
</dbReference>
<dbReference type="InterPro" id="IPR018303">
    <property type="entry name" value="ATPase_P-typ_P_site"/>
</dbReference>
<dbReference type="Pfam" id="PF00122">
    <property type="entry name" value="E1-E2_ATPase"/>
    <property type="match status" value="1"/>
</dbReference>
<dbReference type="GO" id="GO:0055070">
    <property type="term" value="P:copper ion homeostasis"/>
    <property type="evidence" value="ECO:0007669"/>
    <property type="project" value="TreeGrafter"/>
</dbReference>
<dbReference type="InterPro" id="IPR036412">
    <property type="entry name" value="HAD-like_sf"/>
</dbReference>
<evidence type="ECO:0000256" key="5">
    <source>
        <dbReference type="ARBA" id="ARBA00022692"/>
    </source>
</evidence>
<evidence type="ECO:0000256" key="18">
    <source>
        <dbReference type="SAM" id="Phobius"/>
    </source>
</evidence>
<feature type="region of interest" description="Disordered" evidence="17">
    <location>
        <begin position="576"/>
        <end position="599"/>
    </location>
</feature>
<dbReference type="InterPro" id="IPR006121">
    <property type="entry name" value="HMA_dom"/>
</dbReference>
<dbReference type="InterPro" id="IPR023298">
    <property type="entry name" value="ATPase_P-typ_TM_dom_sf"/>
</dbReference>
<keyword evidence="11" id="KW-0460">Magnesium</keyword>
<dbReference type="SUPFAM" id="SSF55008">
    <property type="entry name" value="HMA, heavy metal-associated domain"/>
    <property type="match status" value="2"/>
</dbReference>
<keyword evidence="21" id="KW-1185">Reference proteome</keyword>
<dbReference type="SFLD" id="SFLDS00003">
    <property type="entry name" value="Haloacid_Dehalogenase"/>
    <property type="match status" value="1"/>
</dbReference>
<dbReference type="Gene3D" id="3.30.70.100">
    <property type="match status" value="2"/>
</dbReference>
<dbReference type="Gene3D" id="3.40.1110.10">
    <property type="entry name" value="Calcium-transporting ATPase, cytoplasmic domain N"/>
    <property type="match status" value="1"/>
</dbReference>
<dbReference type="InterPro" id="IPR023299">
    <property type="entry name" value="ATPase_P-typ_cyto_dom_N"/>
</dbReference>
<dbReference type="SFLD" id="SFLDG00002">
    <property type="entry name" value="C1.7:_P-type_atpase_like"/>
    <property type="match status" value="1"/>
</dbReference>
<evidence type="ECO:0000313" key="21">
    <source>
        <dbReference type="Proteomes" id="UP000198397"/>
    </source>
</evidence>
<keyword evidence="15" id="KW-0406">Ion transport</keyword>
<dbReference type="SUPFAM" id="SSF56784">
    <property type="entry name" value="HAD-like"/>
    <property type="match status" value="1"/>
</dbReference>
<evidence type="ECO:0000256" key="10">
    <source>
        <dbReference type="ARBA" id="ARBA00022840"/>
    </source>
</evidence>
<dbReference type="GO" id="GO:0005524">
    <property type="term" value="F:ATP binding"/>
    <property type="evidence" value="ECO:0007669"/>
    <property type="project" value="UniProtKB-KW"/>
</dbReference>
<dbReference type="InterPro" id="IPR006122">
    <property type="entry name" value="HMA_Cu_ion-bd"/>
</dbReference>
<dbReference type="RefSeq" id="WP_218818902.1">
    <property type="nucleotide sequence ID" value="NZ_FZNQ01000001.1"/>
</dbReference>
<dbReference type="FunFam" id="3.30.70.100:FF:000001">
    <property type="entry name" value="ATPase copper transporting beta"/>
    <property type="match status" value="2"/>
</dbReference>
<dbReference type="CDD" id="cd02094">
    <property type="entry name" value="P-type_ATPase_Cu-like"/>
    <property type="match status" value="1"/>
</dbReference>
<feature type="transmembrane region" description="Helical" evidence="18">
    <location>
        <begin position="216"/>
        <end position="237"/>
    </location>
</feature>
<dbReference type="InterPro" id="IPR008250">
    <property type="entry name" value="ATPase_P-typ_transduc_dom_A_sf"/>
</dbReference>
<dbReference type="NCBIfam" id="TIGR01494">
    <property type="entry name" value="ATPase_P-type"/>
    <property type="match status" value="2"/>
</dbReference>
<organism evidence="20 21">
    <name type="scientific">Halorubrum vacuolatum</name>
    <name type="common">Natronobacterium vacuolatum</name>
    <dbReference type="NCBI Taxonomy" id="63740"/>
    <lineage>
        <taxon>Archaea</taxon>
        <taxon>Methanobacteriati</taxon>
        <taxon>Methanobacteriota</taxon>
        <taxon>Stenosarchaea group</taxon>
        <taxon>Halobacteria</taxon>
        <taxon>Halobacteriales</taxon>
        <taxon>Haloferacaceae</taxon>
        <taxon>Halorubrum</taxon>
    </lineage>
</organism>
<dbReference type="GO" id="GO:0005507">
    <property type="term" value="F:copper ion binding"/>
    <property type="evidence" value="ECO:0007669"/>
    <property type="project" value="InterPro"/>
</dbReference>
<evidence type="ECO:0000256" key="12">
    <source>
        <dbReference type="ARBA" id="ARBA00022967"/>
    </source>
</evidence>
<dbReference type="Gene3D" id="2.70.150.10">
    <property type="entry name" value="Calcium-transporting ATPase, cytoplasmic transduction domain A"/>
    <property type="match status" value="1"/>
</dbReference>
<dbReference type="InterPro" id="IPR017969">
    <property type="entry name" value="Heavy-metal-associated_CS"/>
</dbReference>
<dbReference type="EMBL" id="FZNQ01000001">
    <property type="protein sequence ID" value="SNR23781.1"/>
    <property type="molecule type" value="Genomic_DNA"/>
</dbReference>
<evidence type="ECO:0000256" key="7">
    <source>
        <dbReference type="ARBA" id="ARBA00022737"/>
    </source>
</evidence>
<dbReference type="OrthoDB" id="8588at2157"/>
<proteinExistence type="inferred from homology"/>
<feature type="region of interest" description="Disordered" evidence="17">
    <location>
        <begin position="135"/>
        <end position="171"/>
    </location>
</feature>
<feature type="transmembrane region" description="Helical" evidence="18">
    <location>
        <begin position="258"/>
        <end position="282"/>
    </location>
</feature>
<keyword evidence="9" id="KW-0187">Copper transport</keyword>
<feature type="transmembrane region" description="Helical" evidence="18">
    <location>
        <begin position="188"/>
        <end position="210"/>
    </location>
</feature>
<feature type="domain" description="HMA" evidence="19">
    <location>
        <begin position="4"/>
        <end position="70"/>
    </location>
</feature>
<dbReference type="Proteomes" id="UP000198397">
    <property type="component" value="Unassembled WGS sequence"/>
</dbReference>
<keyword evidence="5 18" id="KW-0812">Transmembrane</keyword>
<dbReference type="SUPFAM" id="SSF81665">
    <property type="entry name" value="Calcium ATPase, transmembrane domain M"/>
    <property type="match status" value="1"/>
</dbReference>
<keyword evidence="10" id="KW-0067">ATP-binding</keyword>
<keyword evidence="13 18" id="KW-1133">Transmembrane helix</keyword>
<feature type="transmembrane region" description="Helical" evidence="18">
    <location>
        <begin position="494"/>
        <end position="514"/>
    </location>
</feature>
<dbReference type="SUPFAM" id="SSF81653">
    <property type="entry name" value="Calcium ATPase, transduction domain A"/>
    <property type="match status" value="1"/>
</dbReference>
<dbReference type="NCBIfam" id="TIGR00003">
    <property type="entry name" value="copper ion binding protein"/>
    <property type="match status" value="1"/>
</dbReference>
<dbReference type="PRINTS" id="PR00119">
    <property type="entry name" value="CATATPASE"/>
</dbReference>
<evidence type="ECO:0000313" key="20">
    <source>
        <dbReference type="EMBL" id="SNR23781.1"/>
    </source>
</evidence>
<gene>
    <name evidence="20" type="ORF">SAMN06264855_101168</name>
</gene>
<evidence type="ECO:0000256" key="16">
    <source>
        <dbReference type="ARBA" id="ARBA00023136"/>
    </source>
</evidence>
<comment type="similarity">
    <text evidence="2">Belongs to the cation transport ATPase (P-type) (TC 3.A.3) family. Type IB subfamily.</text>
</comment>
<dbReference type="FunFam" id="2.70.150.10:FF:000020">
    <property type="entry name" value="Copper-exporting P-type ATPase A"/>
    <property type="match status" value="1"/>
</dbReference>
<dbReference type="InterPro" id="IPR001757">
    <property type="entry name" value="P_typ_ATPase"/>
</dbReference>
<evidence type="ECO:0000256" key="1">
    <source>
        <dbReference type="ARBA" id="ARBA00004651"/>
    </source>
</evidence>
<evidence type="ECO:0000256" key="17">
    <source>
        <dbReference type="SAM" id="MobiDB-lite"/>
    </source>
</evidence>
<evidence type="ECO:0000256" key="8">
    <source>
        <dbReference type="ARBA" id="ARBA00022741"/>
    </source>
</evidence>
<dbReference type="InterPro" id="IPR027256">
    <property type="entry name" value="P-typ_ATPase_IB"/>
</dbReference>
<dbReference type="InterPro" id="IPR036163">
    <property type="entry name" value="HMA_dom_sf"/>
</dbReference>
<dbReference type="Pfam" id="PF00702">
    <property type="entry name" value="Hydrolase"/>
    <property type="match status" value="1"/>
</dbReference>
<dbReference type="Gene3D" id="3.40.50.1000">
    <property type="entry name" value="HAD superfamily/HAD-like"/>
    <property type="match status" value="1"/>
</dbReference>
<evidence type="ECO:0000256" key="13">
    <source>
        <dbReference type="ARBA" id="ARBA00022989"/>
    </source>
</evidence>
<evidence type="ECO:0000256" key="14">
    <source>
        <dbReference type="ARBA" id="ARBA00023008"/>
    </source>
</evidence>
<feature type="domain" description="HMA" evidence="19">
    <location>
        <begin position="72"/>
        <end position="138"/>
    </location>
</feature>
<feature type="transmembrane region" description="Helical" evidence="18">
    <location>
        <begin position="444"/>
        <end position="463"/>
    </location>
</feature>
<evidence type="ECO:0000256" key="6">
    <source>
        <dbReference type="ARBA" id="ARBA00022723"/>
    </source>
</evidence>
<evidence type="ECO:0000256" key="4">
    <source>
        <dbReference type="ARBA" id="ARBA00022475"/>
    </source>
</evidence>
<evidence type="ECO:0000256" key="15">
    <source>
        <dbReference type="ARBA" id="ARBA00023065"/>
    </source>
</evidence>
<keyword evidence="7" id="KW-0677">Repeat</keyword>
<evidence type="ECO:0000256" key="11">
    <source>
        <dbReference type="ARBA" id="ARBA00022842"/>
    </source>
</evidence>
<dbReference type="GO" id="GO:0043682">
    <property type="term" value="F:P-type divalent copper transporter activity"/>
    <property type="evidence" value="ECO:0007669"/>
    <property type="project" value="TreeGrafter"/>
</dbReference>
<dbReference type="Pfam" id="PF00403">
    <property type="entry name" value="HMA"/>
    <property type="match status" value="2"/>
</dbReference>
<keyword evidence="3" id="KW-0813">Transport</keyword>
<keyword evidence="14" id="KW-0186">Copper</keyword>
<dbReference type="NCBIfam" id="TIGR01525">
    <property type="entry name" value="ATPase-IB_hvy"/>
    <property type="match status" value="1"/>
</dbReference>
<dbReference type="PROSITE" id="PS00154">
    <property type="entry name" value="ATPASE_E1_E2"/>
    <property type="match status" value="1"/>
</dbReference>